<evidence type="ECO:0000313" key="2">
    <source>
        <dbReference type="EMBL" id="GBL76086.1"/>
    </source>
</evidence>
<evidence type="ECO:0000313" key="3">
    <source>
        <dbReference type="Proteomes" id="UP000499080"/>
    </source>
</evidence>
<dbReference type="AlphaFoldDB" id="A0A4Y2AA06"/>
<gene>
    <name evidence="2" type="ORF">AVEN_234388_1</name>
</gene>
<sequence length="123" mass="13605">MAMSVELMAYSCHITESVSPIWSRLVLATTCCLSGNFHVSESPVFWIRSIQVKSVSSPLPKVKEFYLSEKSSDKNTPDRAEKQGVSLPLPPSAKDRSTFPLPVCLRPETPDLVAMPSGRILLR</sequence>
<feature type="region of interest" description="Disordered" evidence="1">
    <location>
        <begin position="69"/>
        <end position="102"/>
    </location>
</feature>
<feature type="compositionally biased region" description="Basic and acidic residues" evidence="1">
    <location>
        <begin position="69"/>
        <end position="82"/>
    </location>
</feature>
<dbReference type="Proteomes" id="UP000499080">
    <property type="component" value="Unassembled WGS sequence"/>
</dbReference>
<organism evidence="2 3">
    <name type="scientific">Araneus ventricosus</name>
    <name type="common">Orbweaver spider</name>
    <name type="synonym">Epeira ventricosa</name>
    <dbReference type="NCBI Taxonomy" id="182803"/>
    <lineage>
        <taxon>Eukaryota</taxon>
        <taxon>Metazoa</taxon>
        <taxon>Ecdysozoa</taxon>
        <taxon>Arthropoda</taxon>
        <taxon>Chelicerata</taxon>
        <taxon>Arachnida</taxon>
        <taxon>Araneae</taxon>
        <taxon>Araneomorphae</taxon>
        <taxon>Entelegynae</taxon>
        <taxon>Araneoidea</taxon>
        <taxon>Araneidae</taxon>
        <taxon>Araneus</taxon>
    </lineage>
</organism>
<proteinExistence type="predicted"/>
<protein>
    <submittedName>
        <fullName evidence="2">Uncharacterized protein</fullName>
    </submittedName>
</protein>
<reference evidence="2 3" key="1">
    <citation type="journal article" date="2019" name="Sci. Rep.">
        <title>Orb-weaving spider Araneus ventricosus genome elucidates the spidroin gene catalogue.</title>
        <authorList>
            <person name="Kono N."/>
            <person name="Nakamura H."/>
            <person name="Ohtoshi R."/>
            <person name="Moran D.A.P."/>
            <person name="Shinohara A."/>
            <person name="Yoshida Y."/>
            <person name="Fujiwara M."/>
            <person name="Mori M."/>
            <person name="Tomita M."/>
            <person name="Arakawa K."/>
        </authorList>
    </citation>
    <scope>NUCLEOTIDE SEQUENCE [LARGE SCALE GENOMIC DNA]</scope>
</reference>
<name>A0A4Y2AA06_ARAVE</name>
<evidence type="ECO:0000256" key="1">
    <source>
        <dbReference type="SAM" id="MobiDB-lite"/>
    </source>
</evidence>
<keyword evidence="3" id="KW-1185">Reference proteome</keyword>
<accession>A0A4Y2AA06</accession>
<comment type="caution">
    <text evidence="2">The sequence shown here is derived from an EMBL/GenBank/DDBJ whole genome shotgun (WGS) entry which is preliminary data.</text>
</comment>
<dbReference type="EMBL" id="BGPR01000009">
    <property type="protein sequence ID" value="GBL76086.1"/>
    <property type="molecule type" value="Genomic_DNA"/>
</dbReference>